<gene>
    <name evidence="1" type="ORF">Zm00014a_027988</name>
</gene>
<dbReference type="EMBL" id="NCVQ01000621">
    <property type="protein sequence ID" value="PWZ04260.1"/>
    <property type="molecule type" value="Genomic_DNA"/>
</dbReference>
<accession>A0A3L6D6T2</accession>
<dbReference type="AlphaFoldDB" id="A0A3L6D6T2"/>
<evidence type="ECO:0000313" key="2">
    <source>
        <dbReference type="Proteomes" id="UP000251960"/>
    </source>
</evidence>
<dbReference type="Proteomes" id="UP000251960">
    <property type="component" value="Unassembled WGS sequence"/>
</dbReference>
<organism evidence="1 2">
    <name type="scientific">Zea mays</name>
    <name type="common">Maize</name>
    <dbReference type="NCBI Taxonomy" id="4577"/>
    <lineage>
        <taxon>Eukaryota</taxon>
        <taxon>Viridiplantae</taxon>
        <taxon>Streptophyta</taxon>
        <taxon>Embryophyta</taxon>
        <taxon>Tracheophyta</taxon>
        <taxon>Spermatophyta</taxon>
        <taxon>Magnoliopsida</taxon>
        <taxon>Liliopsida</taxon>
        <taxon>Poales</taxon>
        <taxon>Poaceae</taxon>
        <taxon>PACMAD clade</taxon>
        <taxon>Panicoideae</taxon>
        <taxon>Andropogonodae</taxon>
        <taxon>Andropogoneae</taxon>
        <taxon>Tripsacinae</taxon>
        <taxon>Zea</taxon>
    </lineage>
</organism>
<sequence>MGRVILVNSVRDNQLIYAMNALQMARGTLDEVDRRRRRWVIWPGTDSVSGTQCLVAWDKVCNTRGNGSLGVKDLDTLSTCLLLEAAPPPPHCLTRRGRSGIASMSA</sequence>
<name>A0A3L6D6T2_MAIZE</name>
<evidence type="ECO:0000313" key="1">
    <source>
        <dbReference type="EMBL" id="PWZ04260.1"/>
    </source>
</evidence>
<proteinExistence type="predicted"/>
<comment type="caution">
    <text evidence="1">The sequence shown here is derived from an EMBL/GenBank/DDBJ whole genome shotgun (WGS) entry which is preliminary data.</text>
</comment>
<dbReference type="ExpressionAtlas" id="A0A3L6D6T2">
    <property type="expression patterns" value="baseline"/>
</dbReference>
<protein>
    <submittedName>
        <fullName evidence="1">Uncharacterized protein</fullName>
    </submittedName>
</protein>
<reference evidence="1 2" key="1">
    <citation type="journal article" date="2018" name="Nat. Genet.">
        <title>Extensive intraspecific gene order and gene structural variations between Mo17 and other maize genomes.</title>
        <authorList>
            <person name="Sun S."/>
            <person name="Zhou Y."/>
            <person name="Chen J."/>
            <person name="Shi J."/>
            <person name="Zhao H."/>
            <person name="Zhao H."/>
            <person name="Song W."/>
            <person name="Zhang M."/>
            <person name="Cui Y."/>
            <person name="Dong X."/>
            <person name="Liu H."/>
            <person name="Ma X."/>
            <person name="Jiao Y."/>
            <person name="Wang B."/>
            <person name="Wei X."/>
            <person name="Stein J.C."/>
            <person name="Glaubitz J.C."/>
            <person name="Lu F."/>
            <person name="Yu G."/>
            <person name="Liang C."/>
            <person name="Fengler K."/>
            <person name="Li B."/>
            <person name="Rafalski A."/>
            <person name="Schnable P.S."/>
            <person name="Ware D.H."/>
            <person name="Buckler E.S."/>
            <person name="Lai J."/>
        </authorList>
    </citation>
    <scope>NUCLEOTIDE SEQUENCE [LARGE SCALE GENOMIC DNA]</scope>
    <source>
        <strain evidence="2">cv. Missouri 17</strain>
        <tissue evidence="1">Seedling</tissue>
    </source>
</reference>